<keyword evidence="2" id="KW-1185">Reference proteome</keyword>
<reference evidence="1" key="2">
    <citation type="submission" date="2022-01" db="EMBL/GenBank/DDBJ databases">
        <authorList>
            <person name="Yamashiro T."/>
            <person name="Shiraishi A."/>
            <person name="Satake H."/>
            <person name="Nakayama K."/>
        </authorList>
    </citation>
    <scope>NUCLEOTIDE SEQUENCE</scope>
</reference>
<evidence type="ECO:0000313" key="1">
    <source>
        <dbReference type="EMBL" id="GJT21344.1"/>
    </source>
</evidence>
<comment type="caution">
    <text evidence="1">The sequence shown here is derived from an EMBL/GenBank/DDBJ whole genome shotgun (WGS) entry which is preliminary data.</text>
</comment>
<organism evidence="1 2">
    <name type="scientific">Tanacetum coccineum</name>
    <dbReference type="NCBI Taxonomy" id="301880"/>
    <lineage>
        <taxon>Eukaryota</taxon>
        <taxon>Viridiplantae</taxon>
        <taxon>Streptophyta</taxon>
        <taxon>Embryophyta</taxon>
        <taxon>Tracheophyta</taxon>
        <taxon>Spermatophyta</taxon>
        <taxon>Magnoliopsida</taxon>
        <taxon>eudicotyledons</taxon>
        <taxon>Gunneridae</taxon>
        <taxon>Pentapetalae</taxon>
        <taxon>asterids</taxon>
        <taxon>campanulids</taxon>
        <taxon>Asterales</taxon>
        <taxon>Asteraceae</taxon>
        <taxon>Asteroideae</taxon>
        <taxon>Anthemideae</taxon>
        <taxon>Anthemidinae</taxon>
        <taxon>Tanacetum</taxon>
    </lineage>
</organism>
<evidence type="ECO:0000313" key="2">
    <source>
        <dbReference type="Proteomes" id="UP001151760"/>
    </source>
</evidence>
<dbReference type="EMBL" id="BQNB010013881">
    <property type="protein sequence ID" value="GJT21344.1"/>
    <property type="molecule type" value="Genomic_DNA"/>
</dbReference>
<reference evidence="1" key="1">
    <citation type="journal article" date="2022" name="Int. J. Mol. Sci.">
        <title>Draft Genome of Tanacetum Coccineum: Genomic Comparison of Closely Related Tanacetum-Family Plants.</title>
        <authorList>
            <person name="Yamashiro T."/>
            <person name="Shiraishi A."/>
            <person name="Nakayama K."/>
            <person name="Satake H."/>
        </authorList>
    </citation>
    <scope>NUCLEOTIDE SEQUENCE</scope>
</reference>
<accession>A0ABQ5C7Y9</accession>
<dbReference type="InterPro" id="IPR021109">
    <property type="entry name" value="Peptidase_aspartic_dom_sf"/>
</dbReference>
<name>A0ABQ5C7Y9_9ASTR</name>
<dbReference type="Gene3D" id="2.40.70.10">
    <property type="entry name" value="Acid Proteases"/>
    <property type="match status" value="1"/>
</dbReference>
<proteinExistence type="predicted"/>
<protein>
    <submittedName>
        <fullName evidence="1">Uncharacterized protein</fullName>
    </submittedName>
</protein>
<sequence>MVDSHNYMTEEMLDKLGFLRIDYGDFGRKMVKEVRVEIHGFTFLVDFVVIGYANEGEPSIFFGRDFLVTTKCKVDFGLGEMRIHLTMLEEERDIDALLVELVETMDEVGSTSGELVKMGKASLNKSHNVNKLTPPPPSKIEEITSLSLIAPQPVYHPLSQKQKEKIKEALDRKYKELEESKPILEVLENYMTYRKKLDEVMMGHASSCKWDGPNERLSRYRGKLLDIPIDKELSLLLGSSFLRNYGAVIDMGRGTMNIDNGVIHHTYFPKPRAKAYLENFKIDEEDDWLSCFEVGRDEDGNPKSKATPSSHPNPLIAKYVKRNNKGTINYTLQPVTNANLKRRDLPFMERHAYCERLSKFQQKSIETPRVADWTMFYVYSFDETLKELMKMEYLHDDGDVFVDYSWERALSIEDDVYPEWCLEFFSTMYFEREVDKTKLMTEKCSSEGSKTRTKWVKLELGDWNANLNEIDHKDVWRDSMLIRNNYMLKHSMPILHHLADQANFAYPTYELPRSHYGSSGDGSFEGTTVIPSSSYDVGGSSRGVHDDDYMSDPIVHIKDCVESDDDMED</sequence>
<gene>
    <name evidence="1" type="ORF">Tco_0891281</name>
</gene>
<dbReference type="Proteomes" id="UP001151760">
    <property type="component" value="Unassembled WGS sequence"/>
</dbReference>